<proteinExistence type="predicted"/>
<dbReference type="GO" id="GO:0070813">
    <property type="term" value="P:hydrogen sulfide metabolic process"/>
    <property type="evidence" value="ECO:0007669"/>
    <property type="project" value="TreeGrafter"/>
</dbReference>
<dbReference type="GO" id="GO:0016787">
    <property type="term" value="F:hydrolase activity"/>
    <property type="evidence" value="ECO:0007669"/>
    <property type="project" value="UniProtKB-KW"/>
</dbReference>
<dbReference type="PANTHER" id="PTHR43084">
    <property type="entry name" value="PERSULFIDE DIOXYGENASE ETHE1"/>
    <property type="match status" value="1"/>
</dbReference>
<organism evidence="3 4">
    <name type="scientific">Paracoccus jeotgali</name>
    <dbReference type="NCBI Taxonomy" id="2065379"/>
    <lineage>
        <taxon>Bacteria</taxon>
        <taxon>Pseudomonadati</taxon>
        <taxon>Pseudomonadota</taxon>
        <taxon>Alphaproteobacteria</taxon>
        <taxon>Rhodobacterales</taxon>
        <taxon>Paracoccaceae</taxon>
        <taxon>Paracoccus</taxon>
    </lineage>
</organism>
<keyword evidence="4" id="KW-1185">Reference proteome</keyword>
<gene>
    <name evidence="3" type="ORF">CYR75_13575</name>
</gene>
<dbReference type="Gene3D" id="3.60.15.10">
    <property type="entry name" value="Ribonuclease Z/Hydroxyacylglutathione hydrolase-like"/>
    <property type="match status" value="1"/>
</dbReference>
<evidence type="ECO:0000256" key="1">
    <source>
        <dbReference type="ARBA" id="ARBA00022723"/>
    </source>
</evidence>
<dbReference type="KEGG" id="paru:CYR75_13575"/>
<evidence type="ECO:0000313" key="4">
    <source>
        <dbReference type="Proteomes" id="UP000234882"/>
    </source>
</evidence>
<dbReference type="OrthoDB" id="9784009at2"/>
<feature type="domain" description="Metallo-beta-lactamase" evidence="2">
    <location>
        <begin position="30"/>
        <end position="218"/>
    </location>
</feature>
<sequence length="301" mass="33631">MSDYQHFTRYSPSTGAGFPDVWGVYEADTGSIQYVMACPETKKAAVIDVVLNFDPRSARSSTESAQKVLDLVREQGLDLVQILDTHPHADHMIAAAWLKEQTGLPNAIGARTMKIAELWREIYNLPDLDPKPFYDRFFEDGESFNIGNVQVSVELATGHTLGSISYFAGDAGFVHDTLMYPDSGSSRADFPGGNAEELWDSIQSILSRPDDTRLFVGHDYGKGDREEPAWEATVAEHKRDNIHVKSGTEKAEFIKTREERDATLALPDRMLHALQVNLRGGHLPEPEDDGRSYFKIPANRF</sequence>
<dbReference type="Pfam" id="PF00753">
    <property type="entry name" value="Lactamase_B"/>
    <property type="match status" value="1"/>
</dbReference>
<name>A0A2K9MHS4_9RHOB</name>
<evidence type="ECO:0000313" key="3">
    <source>
        <dbReference type="EMBL" id="AUM75188.1"/>
    </source>
</evidence>
<dbReference type="RefSeq" id="WP_101500532.1">
    <property type="nucleotide sequence ID" value="NZ_CP025583.1"/>
</dbReference>
<protein>
    <submittedName>
        <fullName evidence="3">MBL fold metallo-hydrolase</fullName>
    </submittedName>
</protein>
<dbReference type="InterPro" id="IPR044528">
    <property type="entry name" value="POD-like_MBL-fold"/>
</dbReference>
<dbReference type="CDD" id="cd07724">
    <property type="entry name" value="POD-like_MBL-fold"/>
    <property type="match status" value="1"/>
</dbReference>
<dbReference type="InterPro" id="IPR001279">
    <property type="entry name" value="Metallo-B-lactamas"/>
</dbReference>
<keyword evidence="1" id="KW-0479">Metal-binding</keyword>
<dbReference type="EMBL" id="CP025583">
    <property type="protein sequence ID" value="AUM75188.1"/>
    <property type="molecule type" value="Genomic_DNA"/>
</dbReference>
<evidence type="ECO:0000259" key="2">
    <source>
        <dbReference type="SMART" id="SM00849"/>
    </source>
</evidence>
<dbReference type="SMART" id="SM00849">
    <property type="entry name" value="Lactamase_B"/>
    <property type="match status" value="1"/>
</dbReference>
<dbReference type="GO" id="GO:0046872">
    <property type="term" value="F:metal ion binding"/>
    <property type="evidence" value="ECO:0007669"/>
    <property type="project" value="UniProtKB-KW"/>
</dbReference>
<dbReference type="GO" id="GO:0050313">
    <property type="term" value="F:sulfur dioxygenase activity"/>
    <property type="evidence" value="ECO:0007669"/>
    <property type="project" value="InterPro"/>
</dbReference>
<dbReference type="InterPro" id="IPR051682">
    <property type="entry name" value="Mito_Persulfide_Diox"/>
</dbReference>
<dbReference type="PANTHER" id="PTHR43084:SF1">
    <property type="entry name" value="PERSULFIDE DIOXYGENASE ETHE1, MITOCHONDRIAL"/>
    <property type="match status" value="1"/>
</dbReference>
<dbReference type="SUPFAM" id="SSF56281">
    <property type="entry name" value="Metallo-hydrolase/oxidoreductase"/>
    <property type="match status" value="1"/>
</dbReference>
<dbReference type="InterPro" id="IPR036866">
    <property type="entry name" value="RibonucZ/Hydroxyglut_hydro"/>
</dbReference>
<dbReference type="Proteomes" id="UP000234882">
    <property type="component" value="Chromosome"/>
</dbReference>
<keyword evidence="3" id="KW-0378">Hydrolase</keyword>
<dbReference type="GO" id="GO:0006749">
    <property type="term" value="P:glutathione metabolic process"/>
    <property type="evidence" value="ECO:0007669"/>
    <property type="project" value="InterPro"/>
</dbReference>
<accession>A0A2K9MHS4</accession>
<dbReference type="AlphaFoldDB" id="A0A2K9MHS4"/>
<reference evidence="4" key="1">
    <citation type="submission" date="2017-12" db="EMBL/GenBank/DDBJ databases">
        <title>Genomic analysis of Paracoccus sp. CBA4604.</title>
        <authorList>
            <person name="Roh S.W."/>
            <person name="Kim J.Y."/>
            <person name="Kim J.S."/>
        </authorList>
    </citation>
    <scope>NUCLEOTIDE SEQUENCE [LARGE SCALE GENOMIC DNA]</scope>
    <source>
        <strain evidence="4">CBA4604</strain>
    </source>
</reference>